<accession>K9UQN9</accession>
<dbReference type="GO" id="GO:0003676">
    <property type="term" value="F:nucleic acid binding"/>
    <property type="evidence" value="ECO:0007669"/>
    <property type="project" value="InterPro"/>
</dbReference>
<dbReference type="PANTHER" id="PTHR33841:SF1">
    <property type="entry name" value="DNA METHYLTRANSFERASE A"/>
    <property type="match status" value="1"/>
</dbReference>
<dbReference type="InterPro" id="IPR029063">
    <property type="entry name" value="SAM-dependent_MTases_sf"/>
</dbReference>
<keyword evidence="4" id="KW-0949">S-adenosyl-L-methionine</keyword>
<dbReference type="GO" id="GO:0009007">
    <property type="term" value="F:site-specific DNA-methyltransferase (adenine-specific) activity"/>
    <property type="evidence" value="ECO:0007669"/>
    <property type="project" value="UniProtKB-EC"/>
</dbReference>
<dbReference type="NCBIfam" id="NF033455">
    <property type="entry name" value="BREX_6_MTaseX"/>
    <property type="match status" value="1"/>
</dbReference>
<dbReference type="KEGG" id="cmp:Cha6605_6294"/>
<dbReference type="PATRIC" id="fig|1173020.3.peg.7211"/>
<dbReference type="eggNOG" id="COG0827">
    <property type="taxonomic scope" value="Bacteria"/>
</dbReference>
<geneLocation type="plasmid" evidence="8 9">
    <name>pCHA6605.01</name>
</geneLocation>
<evidence type="ECO:0000313" key="9">
    <source>
        <dbReference type="Proteomes" id="UP000010366"/>
    </source>
</evidence>
<dbReference type="eggNOG" id="COG1002">
    <property type="taxonomic scope" value="Bacteria"/>
</dbReference>
<keyword evidence="8" id="KW-0614">Plasmid</keyword>
<dbReference type="PRINTS" id="PR00507">
    <property type="entry name" value="N12N6MTFRASE"/>
</dbReference>
<dbReference type="EMBL" id="CP003601">
    <property type="protein sequence ID" value="AFY97120.1"/>
    <property type="molecule type" value="Genomic_DNA"/>
</dbReference>
<organism evidence="8 9">
    <name type="scientific">Chamaesiphon minutus (strain ATCC 27169 / PCC 6605)</name>
    <dbReference type="NCBI Taxonomy" id="1173020"/>
    <lineage>
        <taxon>Bacteria</taxon>
        <taxon>Bacillati</taxon>
        <taxon>Cyanobacteriota</taxon>
        <taxon>Cyanophyceae</taxon>
        <taxon>Gomontiellales</taxon>
        <taxon>Chamaesiphonaceae</taxon>
        <taxon>Chamaesiphon</taxon>
    </lineage>
</organism>
<evidence type="ECO:0000256" key="4">
    <source>
        <dbReference type="ARBA" id="ARBA00022691"/>
    </source>
</evidence>
<comment type="catalytic activity">
    <reaction evidence="5">
        <text>a 2'-deoxyadenosine in DNA + S-adenosyl-L-methionine = an N(6)-methyl-2'-deoxyadenosine in DNA + S-adenosyl-L-homocysteine + H(+)</text>
        <dbReference type="Rhea" id="RHEA:15197"/>
        <dbReference type="Rhea" id="RHEA-COMP:12418"/>
        <dbReference type="Rhea" id="RHEA-COMP:12419"/>
        <dbReference type="ChEBI" id="CHEBI:15378"/>
        <dbReference type="ChEBI" id="CHEBI:57856"/>
        <dbReference type="ChEBI" id="CHEBI:59789"/>
        <dbReference type="ChEBI" id="CHEBI:90615"/>
        <dbReference type="ChEBI" id="CHEBI:90616"/>
        <dbReference type="EC" id="2.1.1.72"/>
    </reaction>
</comment>
<gene>
    <name evidence="8" type="ORF">Cha6605_6294</name>
</gene>
<dbReference type="GO" id="GO:0006304">
    <property type="term" value="P:DNA modification"/>
    <property type="evidence" value="ECO:0007669"/>
    <property type="project" value="InterPro"/>
</dbReference>
<evidence type="ECO:0000256" key="3">
    <source>
        <dbReference type="ARBA" id="ARBA00022679"/>
    </source>
</evidence>
<evidence type="ECO:0000256" key="5">
    <source>
        <dbReference type="ARBA" id="ARBA00047942"/>
    </source>
</evidence>
<dbReference type="InterPro" id="IPR011639">
    <property type="entry name" value="MethylTrfase_TaqI-like_dom"/>
</dbReference>
<keyword evidence="9" id="KW-1185">Reference proteome</keyword>
<keyword evidence="2 8" id="KW-0489">Methyltransferase</keyword>
<dbReference type="Gene3D" id="3.40.50.150">
    <property type="entry name" value="Vaccinia Virus protein VP39"/>
    <property type="match status" value="1"/>
</dbReference>
<keyword evidence="3" id="KW-0808">Transferase</keyword>
<dbReference type="GO" id="GO:0032259">
    <property type="term" value="P:methylation"/>
    <property type="evidence" value="ECO:0007669"/>
    <property type="project" value="UniProtKB-KW"/>
</dbReference>
<feature type="region of interest" description="Disordered" evidence="6">
    <location>
        <begin position="1299"/>
        <end position="1337"/>
    </location>
</feature>
<dbReference type="Proteomes" id="UP000010366">
    <property type="component" value="Plasmid pCHA6605.01"/>
</dbReference>
<evidence type="ECO:0000256" key="1">
    <source>
        <dbReference type="ARBA" id="ARBA00011900"/>
    </source>
</evidence>
<name>K9UQN9_CHAP6</name>
<dbReference type="HOGENOM" id="CLU_252803_0_0_3"/>
<evidence type="ECO:0000313" key="8">
    <source>
        <dbReference type="EMBL" id="AFY97120.1"/>
    </source>
</evidence>
<dbReference type="OrthoDB" id="9806213at2"/>
<sequence length="1337" mass="151110">MSYLTPEAKSKLSATIRSLRQRLLEDLQNAGEGTFRLSIKAANQAGLTEANRVKRQRLEQWVEMQVRGETAGKKLKEEQRQKIAERQLRSLEKLAAATLLNRLVVIKQMEAMGLSKPAVVTGGWQSPAYREFREFAPDLCKDETEGYGTLLQLLWDELALAMPGLFGQVSLTSLLPIPAGTLRAVVEALDAPELKEIWQDDTTLGWVYQYWNDPEREGLDAKLNAGGKVEPHEIASKTQMFTERYMVEWLLQNSLGQLWLAMCQKNGWVAEAEADGTLARLEARRQVWRERRAAGEVSLDELMPIETEQEQQWKYWVQQPLTAAAVKFAPGSLRELKLLDPACGSGHFLVIAVGLLFALYREEGRHLGEDRSNRQIVESILEHNLYGIDIDPRAVQIAAAALDLKAKSLCPDASPKLLNLVASNLQVAALLEEDPMLVELRQEILAATGIPEDLTNRIVQALKGADRWGSLLKVDKAVDLAVQDYGRTIFPPAQGNLFNPVVVQPEFNFEQAKASVLEKLEQFLGRCTRGDDLGLRLRGEQLTAGVRFIRMVQENSYDLVVGNPPYQGTSKMSDSSYLEQHYPKGNADLYAVFLERGLQLAKQGGISALLTMRNWMFIKQFSSIREFLIDKYDLRLLGDFDRGAFDEVPNEVLAVTLSVFQKLAPTLEVSIALQPTPLDELAYDRQRTNRKRSAVLAQVGKFEFKSDRFTAIKEKPIVYWWDEEFLDKYAATSKIGDETTVRAGMQTSNNIRYLRLAWEIDLSNVYLRKDSQSYEGESLNKWVPYVKGAAGKRWFEPLSDVILWENSALEKQVMFDFLGSKGGGNGTPSRHLYFHSGISYSTIGANFSARIRRFRSVFDISGASVFPKNPIESTVLLNSKVAKDILIALNPTVNFQTSDIERLPLFYIDSSDEIFTKLDLTFTEHEAARETSVEFRQPGTSGWNYAQAWAQQSVDRPSGTPLPDWNPDYEQPPATNWVSYALGIALGRFGANGEGILTKTPETALPHGILYLSAYSGDRPESKDNLTHPACQPLITAWQQHGSSIATAKLRDWLRLNFFKDIHVKMYEQRPIYFPLSSANKNFVAYISIHRWTDTTLTNLLAEYLFPELRQLEGELSDLMDSRNQGDKKQQNQAEDRYSKISQLATELKTFADLVQQVAEQGAPPAEPSDPPRETDARFSLDLDDGVMVNSAALWPLLAPQGWKKPKTWWSELCIAQSKGNKDYDWSHLAARYFPQRVAAKCQIDPSLAVAHGCFWHYHPAKAYEWELRLQDEIASDFTIDELDSERLRQQFESDYPDKVKELQEKEAKRRDKKRKKADDTEDLGPLFEAAAEAGDE</sequence>
<protein>
    <recommendedName>
        <fullName evidence="1">site-specific DNA-methyltransferase (adenine-specific)</fullName>
        <ecNumber evidence="1">2.1.1.72</ecNumber>
    </recommendedName>
</protein>
<dbReference type="REBASE" id="57878">
    <property type="entry name" value="Cmi6605ORF6294P"/>
</dbReference>
<feature type="domain" description="Type II methyltransferase M.TaqI-like" evidence="7">
    <location>
        <begin position="383"/>
        <end position="642"/>
    </location>
</feature>
<dbReference type="EC" id="2.1.1.72" evidence="1"/>
<proteinExistence type="predicted"/>
<reference evidence="8 9" key="1">
    <citation type="submission" date="2012-05" db="EMBL/GenBank/DDBJ databases">
        <title>Noncontiguous Finished plasmid 1 of genome of Chamaesiphon sp. PCC 6605.</title>
        <authorList>
            <consortium name="US DOE Joint Genome Institute"/>
            <person name="Gugger M."/>
            <person name="Coursin T."/>
            <person name="Rippka R."/>
            <person name="Tandeau De Marsac N."/>
            <person name="Huntemann M."/>
            <person name="Wei C.-L."/>
            <person name="Han J."/>
            <person name="Detter J.C."/>
            <person name="Han C."/>
            <person name="Tapia R."/>
            <person name="Chen A."/>
            <person name="Kyrpides N."/>
            <person name="Mavromatis K."/>
            <person name="Markowitz V."/>
            <person name="Szeto E."/>
            <person name="Ivanova N."/>
            <person name="Pagani I."/>
            <person name="Pati A."/>
            <person name="Goodwin L."/>
            <person name="Nordberg H.P."/>
            <person name="Cantor M.N."/>
            <person name="Hua S.X."/>
            <person name="Woyke T."/>
            <person name="Kerfeld C.A."/>
        </authorList>
    </citation>
    <scope>NUCLEOTIDE SEQUENCE [LARGE SCALE GENOMIC DNA]</scope>
    <source>
        <strain evidence="9">ATCC 27169 / PCC 6605</strain>
        <plasmid evidence="9">Plasmid pCHA6605.01</plasmid>
    </source>
</reference>
<evidence type="ECO:0000256" key="2">
    <source>
        <dbReference type="ARBA" id="ARBA00022603"/>
    </source>
</evidence>
<dbReference type="InterPro" id="IPR002052">
    <property type="entry name" value="DNA_methylase_N6_adenine_CS"/>
</dbReference>
<dbReference type="InterPro" id="IPR050953">
    <property type="entry name" value="N4_N6_ade-DNA_methylase"/>
</dbReference>
<evidence type="ECO:0000256" key="6">
    <source>
        <dbReference type="SAM" id="MobiDB-lite"/>
    </source>
</evidence>
<dbReference type="SUPFAM" id="SSF53335">
    <property type="entry name" value="S-adenosyl-L-methionine-dependent methyltransferases"/>
    <property type="match status" value="1"/>
</dbReference>
<dbReference type="Pfam" id="PF07669">
    <property type="entry name" value="Eco57I"/>
    <property type="match status" value="1"/>
</dbReference>
<evidence type="ECO:0000259" key="7">
    <source>
        <dbReference type="Pfam" id="PF07669"/>
    </source>
</evidence>
<dbReference type="PROSITE" id="PS00092">
    <property type="entry name" value="N6_MTASE"/>
    <property type="match status" value="1"/>
</dbReference>
<feature type="compositionally biased region" description="Basic and acidic residues" evidence="6">
    <location>
        <begin position="1299"/>
        <end position="1310"/>
    </location>
</feature>
<dbReference type="PANTHER" id="PTHR33841">
    <property type="entry name" value="DNA METHYLTRANSFERASE YEEA-RELATED"/>
    <property type="match status" value="1"/>
</dbReference>